<gene>
    <name evidence="2" type="ORF">GCM10025870_07690</name>
</gene>
<keyword evidence="3" id="KW-1185">Reference proteome</keyword>
<evidence type="ECO:0000256" key="1">
    <source>
        <dbReference type="SAM" id="SignalP"/>
    </source>
</evidence>
<dbReference type="InterPro" id="IPR051910">
    <property type="entry name" value="ComF/GntX_DNA_util-trans"/>
</dbReference>
<dbReference type="PANTHER" id="PTHR47505:SF1">
    <property type="entry name" value="DNA UTILIZATION PROTEIN YHGH"/>
    <property type="match status" value="1"/>
</dbReference>
<protein>
    <recommendedName>
        <fullName evidence="4">ComF family protein</fullName>
    </recommendedName>
</protein>
<sequence>MRRLLRDALLDAAALVLPVACAGCDAPDRALCDGCRAALAPGPVRAERPGLSAWAAIEYAGTAARVIRSFKDEGRTDAARPLGAALRAALAAGCAGLDGGRREIAVVPSTGAARRRRGYDPVRMLVRSAGFSPARVLAALPREDQAALGRHARRVNSAGSFVARRPLDGRRFVLVDDVLTTGATLADAARAIVAAGGIVDAVSVLAETRLRIDRANPDAW</sequence>
<dbReference type="PANTHER" id="PTHR47505">
    <property type="entry name" value="DNA UTILIZATION PROTEIN YHGH"/>
    <property type="match status" value="1"/>
</dbReference>
<evidence type="ECO:0000313" key="2">
    <source>
        <dbReference type="EMBL" id="BDZ53696.1"/>
    </source>
</evidence>
<dbReference type="Gene3D" id="3.40.50.2020">
    <property type="match status" value="1"/>
</dbReference>
<proteinExistence type="predicted"/>
<evidence type="ECO:0008006" key="4">
    <source>
        <dbReference type="Google" id="ProtNLM"/>
    </source>
</evidence>
<feature type="chain" id="PRO_5046963160" description="ComF family protein" evidence="1">
    <location>
        <begin position="23"/>
        <end position="220"/>
    </location>
</feature>
<name>A0ABN6Y918_9MICO</name>
<accession>A0ABN6Y918</accession>
<evidence type="ECO:0000313" key="3">
    <source>
        <dbReference type="Proteomes" id="UP001321477"/>
    </source>
</evidence>
<organism evidence="2 3">
    <name type="scientific">Agromyces marinus</name>
    <dbReference type="NCBI Taxonomy" id="1389020"/>
    <lineage>
        <taxon>Bacteria</taxon>
        <taxon>Bacillati</taxon>
        <taxon>Actinomycetota</taxon>
        <taxon>Actinomycetes</taxon>
        <taxon>Micrococcales</taxon>
        <taxon>Microbacteriaceae</taxon>
        <taxon>Agromyces</taxon>
    </lineage>
</organism>
<keyword evidence="1" id="KW-0732">Signal</keyword>
<dbReference type="EMBL" id="AP027734">
    <property type="protein sequence ID" value="BDZ53696.1"/>
    <property type="molecule type" value="Genomic_DNA"/>
</dbReference>
<dbReference type="InterPro" id="IPR029057">
    <property type="entry name" value="PRTase-like"/>
</dbReference>
<reference evidence="3" key="1">
    <citation type="journal article" date="2019" name="Int. J. Syst. Evol. Microbiol.">
        <title>The Global Catalogue of Microorganisms (GCM) 10K type strain sequencing project: providing services to taxonomists for standard genome sequencing and annotation.</title>
        <authorList>
            <consortium name="The Broad Institute Genomics Platform"/>
            <consortium name="The Broad Institute Genome Sequencing Center for Infectious Disease"/>
            <person name="Wu L."/>
            <person name="Ma J."/>
        </authorList>
    </citation>
    <scope>NUCLEOTIDE SEQUENCE [LARGE SCALE GENOMIC DNA]</scope>
    <source>
        <strain evidence="3">NBRC 109019</strain>
    </source>
</reference>
<feature type="signal peptide" evidence="1">
    <location>
        <begin position="1"/>
        <end position="22"/>
    </location>
</feature>
<dbReference type="RefSeq" id="WP_234661278.1">
    <property type="nucleotide sequence ID" value="NZ_AP027734.1"/>
</dbReference>
<dbReference type="SUPFAM" id="SSF53271">
    <property type="entry name" value="PRTase-like"/>
    <property type="match status" value="1"/>
</dbReference>
<dbReference type="Proteomes" id="UP001321477">
    <property type="component" value="Chromosome"/>
</dbReference>